<proteinExistence type="predicted"/>
<dbReference type="GO" id="GO:0005886">
    <property type="term" value="C:plasma membrane"/>
    <property type="evidence" value="ECO:0007669"/>
    <property type="project" value="UniProtKB-SubCell"/>
</dbReference>
<evidence type="ECO:0000256" key="4">
    <source>
        <dbReference type="ARBA" id="ARBA00022989"/>
    </source>
</evidence>
<dbReference type="InterPro" id="IPR036259">
    <property type="entry name" value="MFS_trans_sf"/>
</dbReference>
<feature type="transmembrane region" description="Helical" evidence="7">
    <location>
        <begin position="136"/>
        <end position="154"/>
    </location>
</feature>
<organism evidence="9 10">
    <name type="scientific">Lederbergia citrea</name>
    <dbReference type="NCBI Taxonomy" id="2833581"/>
    <lineage>
        <taxon>Bacteria</taxon>
        <taxon>Bacillati</taxon>
        <taxon>Bacillota</taxon>
        <taxon>Bacilli</taxon>
        <taxon>Bacillales</taxon>
        <taxon>Bacillaceae</taxon>
        <taxon>Lederbergia</taxon>
    </lineage>
</organism>
<dbReference type="AlphaFoldDB" id="A0A942UPV8"/>
<dbReference type="PANTHER" id="PTHR36115:SF9">
    <property type="entry name" value="LMO1584 PROTEIN"/>
    <property type="match status" value="1"/>
</dbReference>
<comment type="subcellular location">
    <subcellularLocation>
        <location evidence="1">Cell membrane</location>
        <topology evidence="1">Multi-pass membrane protein</topology>
    </subcellularLocation>
</comment>
<dbReference type="InterPro" id="IPR051791">
    <property type="entry name" value="Pra-immunoreactive"/>
</dbReference>
<evidence type="ECO:0000313" key="9">
    <source>
        <dbReference type="EMBL" id="MBS4222738.1"/>
    </source>
</evidence>
<feature type="region of interest" description="Disordered" evidence="6">
    <location>
        <begin position="1"/>
        <end position="22"/>
    </location>
</feature>
<evidence type="ECO:0000313" key="10">
    <source>
        <dbReference type="Proteomes" id="UP000676456"/>
    </source>
</evidence>
<dbReference type="SUPFAM" id="SSF103473">
    <property type="entry name" value="MFS general substrate transporter"/>
    <property type="match status" value="1"/>
</dbReference>
<evidence type="ECO:0000256" key="2">
    <source>
        <dbReference type="ARBA" id="ARBA00022475"/>
    </source>
</evidence>
<keyword evidence="2" id="KW-1003">Cell membrane</keyword>
<dbReference type="Pfam" id="PF06271">
    <property type="entry name" value="RDD"/>
    <property type="match status" value="1"/>
</dbReference>
<protein>
    <submittedName>
        <fullName evidence="9">RDD family protein</fullName>
    </submittedName>
</protein>
<feature type="transmembrane region" description="Helical" evidence="7">
    <location>
        <begin position="47"/>
        <end position="69"/>
    </location>
</feature>
<sequence>MTEEQKLDNNRVNDGHRTDIEENEKNPQPLVASFSPPPQFAGFWMRFWAYLLDCVVLFSINGILVKPIFRGFDISLSKAGVISPYGVAAGIIFYLYFILLTKYFGQTLGKMVFGLKVIPLKADDLSWGTIVFREGIGRYISATFNFLYMIIAFTPKKQGLHDLFADTSVIHEQKSTHEPAYT</sequence>
<name>A0A942UPV8_9BACI</name>
<gene>
    <name evidence="9" type="ORF">KHA91_08185</name>
</gene>
<dbReference type="PANTHER" id="PTHR36115">
    <property type="entry name" value="PROLINE-RICH ANTIGEN HOMOLOG-RELATED"/>
    <property type="match status" value="1"/>
</dbReference>
<evidence type="ECO:0000256" key="5">
    <source>
        <dbReference type="ARBA" id="ARBA00023136"/>
    </source>
</evidence>
<feature type="transmembrane region" description="Helical" evidence="7">
    <location>
        <begin position="81"/>
        <end position="104"/>
    </location>
</feature>
<dbReference type="RefSeq" id="WP_213097665.1">
    <property type="nucleotide sequence ID" value="NZ_JAGYPH010000001.1"/>
</dbReference>
<evidence type="ECO:0000256" key="7">
    <source>
        <dbReference type="SAM" id="Phobius"/>
    </source>
</evidence>
<feature type="domain" description="RDD" evidence="8">
    <location>
        <begin position="41"/>
        <end position="165"/>
    </location>
</feature>
<evidence type="ECO:0000256" key="3">
    <source>
        <dbReference type="ARBA" id="ARBA00022692"/>
    </source>
</evidence>
<keyword evidence="4 7" id="KW-1133">Transmembrane helix</keyword>
<dbReference type="EMBL" id="JAGYPN010000001">
    <property type="protein sequence ID" value="MBS4222738.1"/>
    <property type="molecule type" value="Genomic_DNA"/>
</dbReference>
<reference evidence="9 10" key="1">
    <citation type="submission" date="2021-05" db="EMBL/GenBank/DDBJ databases">
        <title>Novel Bacillus species.</title>
        <authorList>
            <person name="Liu G."/>
        </authorList>
    </citation>
    <scope>NUCLEOTIDE SEQUENCE [LARGE SCALE GENOMIC DNA]</scope>
    <source>
        <strain evidence="9 10">FJAT-49682</strain>
    </source>
</reference>
<keyword evidence="10" id="KW-1185">Reference proteome</keyword>
<evidence type="ECO:0000259" key="8">
    <source>
        <dbReference type="Pfam" id="PF06271"/>
    </source>
</evidence>
<keyword evidence="3 7" id="KW-0812">Transmembrane</keyword>
<evidence type="ECO:0000256" key="6">
    <source>
        <dbReference type="SAM" id="MobiDB-lite"/>
    </source>
</evidence>
<comment type="caution">
    <text evidence="9">The sequence shown here is derived from an EMBL/GenBank/DDBJ whole genome shotgun (WGS) entry which is preliminary data.</text>
</comment>
<keyword evidence="5 7" id="KW-0472">Membrane</keyword>
<accession>A0A942UPV8</accession>
<evidence type="ECO:0000256" key="1">
    <source>
        <dbReference type="ARBA" id="ARBA00004651"/>
    </source>
</evidence>
<dbReference type="Proteomes" id="UP000676456">
    <property type="component" value="Unassembled WGS sequence"/>
</dbReference>
<dbReference type="InterPro" id="IPR010432">
    <property type="entry name" value="RDD"/>
</dbReference>